<protein>
    <recommendedName>
        <fullName evidence="3 11">FAD:protein FMN transferase</fullName>
        <ecNumber evidence="2 11">2.7.1.180</ecNumber>
    </recommendedName>
    <alternativeName>
        <fullName evidence="9 11">Flavin transferase</fullName>
    </alternativeName>
</protein>
<comment type="catalytic activity">
    <reaction evidence="10 11 12">
        <text>L-threonyl-[protein] + FAD = FMN-L-threonyl-[protein] + AMP + H(+)</text>
        <dbReference type="Rhea" id="RHEA:36847"/>
        <dbReference type="Rhea" id="RHEA-COMP:11060"/>
        <dbReference type="Rhea" id="RHEA-COMP:11061"/>
        <dbReference type="ChEBI" id="CHEBI:15378"/>
        <dbReference type="ChEBI" id="CHEBI:30013"/>
        <dbReference type="ChEBI" id="CHEBI:57692"/>
        <dbReference type="ChEBI" id="CHEBI:74257"/>
        <dbReference type="ChEBI" id="CHEBI:456215"/>
        <dbReference type="EC" id="2.7.1.180"/>
    </reaction>
</comment>
<comment type="subcellular location">
    <subcellularLocation>
        <location evidence="12">Cell inner membrane</location>
        <topology evidence="12">Lipid-anchor</topology>
        <orientation evidence="12">Periplasmic side</orientation>
    </subcellularLocation>
</comment>
<keyword evidence="7 11" id="KW-0274">FAD</keyword>
<evidence type="ECO:0000256" key="5">
    <source>
        <dbReference type="ARBA" id="ARBA00022679"/>
    </source>
</evidence>
<keyword evidence="12" id="KW-0472">Membrane</keyword>
<keyword evidence="6 11" id="KW-0479">Metal-binding</keyword>
<keyword evidence="8 11" id="KW-0460">Magnesium</keyword>
<keyword evidence="5 11" id="KW-0808">Transferase</keyword>
<name>A0ABS9M7C5_9FIRM</name>
<feature type="signal peptide" evidence="12">
    <location>
        <begin position="1"/>
        <end position="23"/>
    </location>
</feature>
<evidence type="ECO:0000256" key="12">
    <source>
        <dbReference type="RuleBase" id="RU363002"/>
    </source>
</evidence>
<keyword evidence="4 11" id="KW-0285">Flavoprotein</keyword>
<accession>A0ABS9M7C5</accession>
<dbReference type="PROSITE" id="PS51257">
    <property type="entry name" value="PROKAR_LIPOPROTEIN"/>
    <property type="match status" value="1"/>
</dbReference>
<evidence type="ECO:0000256" key="9">
    <source>
        <dbReference type="ARBA" id="ARBA00031306"/>
    </source>
</evidence>
<evidence type="ECO:0000256" key="3">
    <source>
        <dbReference type="ARBA" id="ARBA00016337"/>
    </source>
</evidence>
<dbReference type="GO" id="GO:0016740">
    <property type="term" value="F:transferase activity"/>
    <property type="evidence" value="ECO:0007669"/>
    <property type="project" value="UniProtKB-KW"/>
</dbReference>
<dbReference type="Gene3D" id="3.10.520.10">
    <property type="entry name" value="ApbE-like domains"/>
    <property type="match status" value="1"/>
</dbReference>
<evidence type="ECO:0000256" key="7">
    <source>
        <dbReference type="ARBA" id="ARBA00022827"/>
    </source>
</evidence>
<dbReference type="EMBL" id="JAKNJB010000008">
    <property type="protein sequence ID" value="MCG4526702.1"/>
    <property type="molecule type" value="Genomic_DNA"/>
</dbReference>
<evidence type="ECO:0000313" key="13">
    <source>
        <dbReference type="EMBL" id="MCG4526702.1"/>
    </source>
</evidence>
<dbReference type="InterPro" id="IPR024932">
    <property type="entry name" value="ApbE"/>
</dbReference>
<evidence type="ECO:0000256" key="1">
    <source>
        <dbReference type="ARBA" id="ARBA00001946"/>
    </source>
</evidence>
<evidence type="ECO:0000256" key="8">
    <source>
        <dbReference type="ARBA" id="ARBA00022842"/>
    </source>
</evidence>
<dbReference type="RefSeq" id="WP_238073621.1">
    <property type="nucleotide sequence ID" value="NZ_JAKNJB010000008.1"/>
</dbReference>
<feature type="chain" id="PRO_5045013721" description="FAD:protein FMN transferase" evidence="12">
    <location>
        <begin position="24"/>
        <end position="344"/>
    </location>
</feature>
<evidence type="ECO:0000256" key="6">
    <source>
        <dbReference type="ARBA" id="ARBA00022723"/>
    </source>
</evidence>
<sequence>MNKRLLSLMLAALLALSGCSARAEEEGPKRYEASFLTLFDTVTTVVGYARREEDFRVAAQELHDQLLEYHRLFDIYNSYEGVSNLKTVNDGAGGAAVQVDRRIVDLLLFCRELYEDTGGRVNVVLGSVLSLWHEARNAGVEDPEHAALPGAAALAEAGEHTGFDALVIDEAASTVRLTDPAARLDVGAVAKGYAVEQVCRNAPAGLLISVGGNVRATGPKPVENAPWVVGVQNPDGEKGDYLHTVYVQDVSVVTSGDYQRYYTVDGVRYHHIIDPDTLYPAARWRAVTVLCPDSGLADALSTALFTLPQAEGQALLDRCGAEAMWVDLDGELRYSPGFSDYIRT</sequence>
<evidence type="ECO:0000256" key="2">
    <source>
        <dbReference type="ARBA" id="ARBA00011955"/>
    </source>
</evidence>
<evidence type="ECO:0000256" key="4">
    <source>
        <dbReference type="ARBA" id="ARBA00022630"/>
    </source>
</evidence>
<dbReference type="PANTHER" id="PTHR30040:SF2">
    <property type="entry name" value="FAD:PROTEIN FMN TRANSFERASE"/>
    <property type="match status" value="1"/>
</dbReference>
<dbReference type="Proteomes" id="UP001200313">
    <property type="component" value="Unassembled WGS sequence"/>
</dbReference>
<keyword evidence="12" id="KW-0997">Cell inner membrane</keyword>
<keyword evidence="14" id="KW-1185">Reference proteome</keyword>
<keyword evidence="12" id="KW-0732">Signal</keyword>
<dbReference type="EC" id="2.7.1.180" evidence="2 11"/>
<proteinExistence type="inferred from homology"/>
<evidence type="ECO:0000256" key="10">
    <source>
        <dbReference type="ARBA" id="ARBA00048540"/>
    </source>
</evidence>
<comment type="cofactor">
    <cofactor evidence="1 12">
        <name>Mg(2+)</name>
        <dbReference type="ChEBI" id="CHEBI:18420"/>
    </cofactor>
</comment>
<keyword evidence="12" id="KW-0449">Lipoprotein</keyword>
<evidence type="ECO:0000313" key="14">
    <source>
        <dbReference type="Proteomes" id="UP001200313"/>
    </source>
</evidence>
<gene>
    <name evidence="13" type="ORF">L0P79_06365</name>
</gene>
<evidence type="ECO:0000256" key="11">
    <source>
        <dbReference type="PIRNR" id="PIRNR006268"/>
    </source>
</evidence>
<dbReference type="PIRSF" id="PIRSF006268">
    <property type="entry name" value="ApbE"/>
    <property type="match status" value="1"/>
</dbReference>
<comment type="function">
    <text evidence="12">Flavin transferase that catalyzes the transfer of the FMN moiety of FAD and its covalent binding to the hydroxyl group of a threonine residue in a target flavoprotein.</text>
</comment>
<dbReference type="Pfam" id="PF02424">
    <property type="entry name" value="ApbE"/>
    <property type="match status" value="1"/>
</dbReference>
<reference evidence="13 14" key="1">
    <citation type="submission" date="2022-01" db="EMBL/GenBank/DDBJ databases">
        <title>Collection of gut derived symbiotic bacterial strains cultured from healthy donors.</title>
        <authorList>
            <person name="Lin H."/>
            <person name="Kohout C."/>
            <person name="Waligurski E."/>
            <person name="Pamer E.G."/>
        </authorList>
    </citation>
    <scope>NUCLEOTIDE SEQUENCE [LARGE SCALE GENOMIC DNA]</scope>
    <source>
        <strain evidence="13 14">DFI.3.7</strain>
    </source>
</reference>
<comment type="caution">
    <text evidence="13">The sequence shown here is derived from an EMBL/GenBank/DDBJ whole genome shotgun (WGS) entry which is preliminary data.</text>
</comment>
<keyword evidence="12" id="KW-1003">Cell membrane</keyword>
<dbReference type="InterPro" id="IPR003374">
    <property type="entry name" value="ApbE-like_sf"/>
</dbReference>
<dbReference type="PANTHER" id="PTHR30040">
    <property type="entry name" value="THIAMINE BIOSYNTHESIS LIPOPROTEIN APBE"/>
    <property type="match status" value="1"/>
</dbReference>
<dbReference type="SUPFAM" id="SSF143631">
    <property type="entry name" value="ApbE-like"/>
    <property type="match status" value="1"/>
</dbReference>
<comment type="similarity">
    <text evidence="11 12">Belongs to the ApbE family.</text>
</comment>
<organism evidence="13 14">
    <name type="scientific">Intestinimonas massiliensis</name>
    <name type="common">ex Afouda et al. 2020</name>
    <dbReference type="NCBI Taxonomy" id="1673721"/>
    <lineage>
        <taxon>Bacteria</taxon>
        <taxon>Bacillati</taxon>
        <taxon>Bacillota</taxon>
        <taxon>Clostridia</taxon>
        <taxon>Eubacteriales</taxon>
        <taxon>Intestinimonas</taxon>
    </lineage>
</organism>